<keyword evidence="1" id="KW-0472">Membrane</keyword>
<organism evidence="2 3">
    <name type="scientific">Paenimyroides tangerinum</name>
    <dbReference type="NCBI Taxonomy" id="2488728"/>
    <lineage>
        <taxon>Bacteria</taxon>
        <taxon>Pseudomonadati</taxon>
        <taxon>Bacteroidota</taxon>
        <taxon>Flavobacteriia</taxon>
        <taxon>Flavobacteriales</taxon>
        <taxon>Flavobacteriaceae</taxon>
        <taxon>Paenimyroides</taxon>
    </lineage>
</organism>
<feature type="transmembrane region" description="Helical" evidence="1">
    <location>
        <begin position="47"/>
        <end position="66"/>
    </location>
</feature>
<feature type="transmembrane region" description="Helical" evidence="1">
    <location>
        <begin position="229"/>
        <end position="250"/>
    </location>
</feature>
<feature type="transmembrane region" description="Helical" evidence="1">
    <location>
        <begin position="111"/>
        <end position="129"/>
    </location>
</feature>
<accession>A0A3P3WGG8</accession>
<feature type="transmembrane region" description="Helical" evidence="1">
    <location>
        <begin position="296"/>
        <end position="320"/>
    </location>
</feature>
<feature type="transmembrane region" description="Helical" evidence="1">
    <location>
        <begin position="141"/>
        <end position="162"/>
    </location>
</feature>
<feature type="transmembrane region" description="Helical" evidence="1">
    <location>
        <begin position="14"/>
        <end position="35"/>
    </location>
</feature>
<dbReference type="EMBL" id="RQVQ01000004">
    <property type="protein sequence ID" value="RRJ92689.1"/>
    <property type="molecule type" value="Genomic_DNA"/>
</dbReference>
<keyword evidence="1" id="KW-0812">Transmembrane</keyword>
<dbReference type="OrthoDB" id="1223884at2"/>
<dbReference type="RefSeq" id="WP_125017103.1">
    <property type="nucleotide sequence ID" value="NZ_RQVQ01000004.1"/>
</dbReference>
<dbReference type="AlphaFoldDB" id="A0A3P3WGG8"/>
<feature type="transmembrane region" description="Helical" evidence="1">
    <location>
        <begin position="358"/>
        <end position="376"/>
    </location>
</feature>
<feature type="transmembrane region" description="Helical" evidence="1">
    <location>
        <begin position="73"/>
        <end position="91"/>
    </location>
</feature>
<feature type="transmembrane region" description="Helical" evidence="1">
    <location>
        <begin position="262"/>
        <end position="289"/>
    </location>
</feature>
<evidence type="ECO:0000313" key="2">
    <source>
        <dbReference type="EMBL" id="RRJ92689.1"/>
    </source>
</evidence>
<comment type="caution">
    <text evidence="2">The sequence shown here is derived from an EMBL/GenBank/DDBJ whole genome shotgun (WGS) entry which is preliminary data.</text>
</comment>
<feature type="transmembrane region" description="Helical" evidence="1">
    <location>
        <begin position="182"/>
        <end position="208"/>
    </location>
</feature>
<evidence type="ECO:0000313" key="3">
    <source>
        <dbReference type="Proteomes" id="UP000275719"/>
    </source>
</evidence>
<protein>
    <submittedName>
        <fullName evidence="2">Uncharacterized protein</fullName>
    </submittedName>
</protein>
<proteinExistence type="predicted"/>
<evidence type="ECO:0000256" key="1">
    <source>
        <dbReference type="SAM" id="Phobius"/>
    </source>
</evidence>
<feature type="transmembrane region" description="Helical" evidence="1">
    <location>
        <begin position="412"/>
        <end position="433"/>
    </location>
</feature>
<feature type="transmembrane region" description="Helical" evidence="1">
    <location>
        <begin position="332"/>
        <end position="351"/>
    </location>
</feature>
<keyword evidence="1" id="KW-1133">Transmembrane helix</keyword>
<keyword evidence="3" id="KW-1185">Reference proteome</keyword>
<name>A0A3P3WGG8_9FLAO</name>
<reference evidence="2 3" key="1">
    <citation type="submission" date="2018-11" db="EMBL/GenBank/DDBJ databases">
        <title>Flavobacterium sp. nov., YIM 102701-2 draft genome.</title>
        <authorList>
            <person name="Li G."/>
            <person name="Jiang Y."/>
        </authorList>
    </citation>
    <scope>NUCLEOTIDE SEQUENCE [LARGE SCALE GENOMIC DNA]</scope>
    <source>
        <strain evidence="2 3">YIM 102701-2</strain>
    </source>
</reference>
<gene>
    <name evidence="2" type="ORF">EG240_02580</name>
</gene>
<dbReference type="Proteomes" id="UP000275719">
    <property type="component" value="Unassembled WGS sequence"/>
</dbReference>
<feature type="transmembrane region" description="Helical" evidence="1">
    <location>
        <begin position="382"/>
        <end position="400"/>
    </location>
</feature>
<sequence>MERNSYLSENILKAIKYIPFLFVIFFIEEFITNYFYPEDGASTLAKILLYTEKLIYIIFFSWYFIVNKRFKSALIAIIFLIVFFIFSNNIQNIFDYYLPVENFINSDTLKRIIFFIIIIFTSVGLGFLYNKENKELDKKSWLHLSILNFCLLLIFNKSQSFFEDIIRTVTFNSESSEFIFDFIYYFIKSIQSISFLAAFYFLIGIIFQKQHIYKLTFDAIRFTNQYFKTALFFGISIFIFSFFNLIKYFISIQIKSIFESYNLIGILSIIIFATLYILVSRFIGLLFYVRAEDKNHYYGITSGTSWIPLLNIISLGLIMFEDKLKFFKPKNTTKAQIIHIAIGVFLILFFFRKGIIDMETVTLILVLFYITILLVANFNKSYHWITSCLFGIILCLILKYNSIGYYEGFEKIEMFLSISIFLSIIIYGIYFILQKSMCVEK</sequence>